<dbReference type="EMBL" id="JBBMQS010000002">
    <property type="protein sequence ID" value="MEM5496438.1"/>
    <property type="molecule type" value="Genomic_DNA"/>
</dbReference>
<keyword evidence="2" id="KW-1185">Reference proteome</keyword>
<proteinExistence type="predicted"/>
<evidence type="ECO:0000313" key="1">
    <source>
        <dbReference type="EMBL" id="MEM5496438.1"/>
    </source>
</evidence>
<name>A0ABU9SRD2_9ALTE</name>
<organism evidence="1 2">
    <name type="scientific">Paraglaciecola mesophila</name>
    <dbReference type="NCBI Taxonomy" id="197222"/>
    <lineage>
        <taxon>Bacteria</taxon>
        <taxon>Pseudomonadati</taxon>
        <taxon>Pseudomonadota</taxon>
        <taxon>Gammaproteobacteria</taxon>
        <taxon>Alteromonadales</taxon>
        <taxon>Alteromonadaceae</taxon>
        <taxon>Paraglaciecola</taxon>
    </lineage>
</organism>
<evidence type="ECO:0008006" key="3">
    <source>
        <dbReference type="Google" id="ProtNLM"/>
    </source>
</evidence>
<accession>A0ABU9SRD2</accession>
<sequence length="129" mass="15002">MIFTQHHRLDLTNKVVIVEAMGHVEHVDNMEIVLKKAINLAHVHNLKGILLDLSEVELSYDNVRLMDILLRMRDEDWLGLLRVARLLPKVDLGHTHALIADISQKFSLPIRNFESKSKAIAWLLYNYER</sequence>
<gene>
    <name evidence="1" type="ORF">WNY77_03400</name>
</gene>
<protein>
    <recommendedName>
        <fullName evidence="3">STAS/SEC14 domain-containing protein</fullName>
    </recommendedName>
</protein>
<comment type="caution">
    <text evidence="1">The sequence shown here is derived from an EMBL/GenBank/DDBJ whole genome shotgun (WGS) entry which is preliminary data.</text>
</comment>
<reference evidence="1 2" key="1">
    <citation type="submission" date="2024-03" db="EMBL/GenBank/DDBJ databases">
        <title>Community enrichment and isolation of bacterial strains for fucoidan degradation.</title>
        <authorList>
            <person name="Sichert A."/>
        </authorList>
    </citation>
    <scope>NUCLEOTIDE SEQUENCE [LARGE SCALE GENOMIC DNA]</scope>
    <source>
        <strain evidence="1 2">AS12</strain>
    </source>
</reference>
<dbReference type="Proteomes" id="UP001461163">
    <property type="component" value="Unassembled WGS sequence"/>
</dbReference>
<dbReference type="RefSeq" id="WP_342880890.1">
    <property type="nucleotide sequence ID" value="NZ_JBBMQS010000002.1"/>
</dbReference>
<evidence type="ECO:0000313" key="2">
    <source>
        <dbReference type="Proteomes" id="UP001461163"/>
    </source>
</evidence>